<feature type="non-terminal residue" evidence="2">
    <location>
        <position position="1"/>
    </location>
</feature>
<evidence type="ECO:0000313" key="3">
    <source>
        <dbReference type="Proteomes" id="UP000554482"/>
    </source>
</evidence>
<keyword evidence="1" id="KW-0472">Membrane</keyword>
<dbReference type="GO" id="GO:0016740">
    <property type="term" value="F:transferase activity"/>
    <property type="evidence" value="ECO:0007669"/>
    <property type="project" value="UniProtKB-KW"/>
</dbReference>
<organism evidence="2 3">
    <name type="scientific">Thalictrum thalictroides</name>
    <name type="common">Rue-anemone</name>
    <name type="synonym">Anemone thalictroides</name>
    <dbReference type="NCBI Taxonomy" id="46969"/>
    <lineage>
        <taxon>Eukaryota</taxon>
        <taxon>Viridiplantae</taxon>
        <taxon>Streptophyta</taxon>
        <taxon>Embryophyta</taxon>
        <taxon>Tracheophyta</taxon>
        <taxon>Spermatophyta</taxon>
        <taxon>Magnoliopsida</taxon>
        <taxon>Ranunculales</taxon>
        <taxon>Ranunculaceae</taxon>
        <taxon>Thalictroideae</taxon>
        <taxon>Thalictrum</taxon>
    </lineage>
</organism>
<evidence type="ECO:0000256" key="1">
    <source>
        <dbReference type="SAM" id="Phobius"/>
    </source>
</evidence>
<dbReference type="GO" id="GO:0016020">
    <property type="term" value="C:membrane"/>
    <property type="evidence" value="ECO:0007669"/>
    <property type="project" value="InterPro"/>
</dbReference>
<keyword evidence="1" id="KW-0812">Transmembrane</keyword>
<proteinExistence type="predicted"/>
<evidence type="ECO:0000313" key="2">
    <source>
        <dbReference type="EMBL" id="KAF5184685.1"/>
    </source>
</evidence>
<dbReference type="InterPro" id="IPR007720">
    <property type="entry name" value="PigQ/GPI1"/>
</dbReference>
<gene>
    <name evidence="2" type="ORF">FRX31_025727</name>
</gene>
<dbReference type="AlphaFoldDB" id="A0A7J6VKK6"/>
<sequence length="215" mass="24169">GRKWNPLRQRFDSYDYTVKQHVIGSLLFTPLLLLLPTTSVFYIFFTILNTTISFSCILVEAIISILHATPYHEIFLWVVRPGRFPSGIWFDIVSSQSSSVLVSPTVRCFSVDSSSKNSQRRKKEEGNNEGAHFLLLFLQTNVASIGQITSPQYRAVFREVCAFSGSSSASGILTGSRIQAALQTRLPTTMPWMCITCKEYWCLCFNSVLSCLGRS</sequence>
<name>A0A7J6VKK6_THATH</name>
<keyword evidence="2" id="KW-0808">Transferase</keyword>
<dbReference type="Proteomes" id="UP000554482">
    <property type="component" value="Unassembled WGS sequence"/>
</dbReference>
<keyword evidence="3" id="KW-1185">Reference proteome</keyword>
<dbReference type="EMBL" id="JABWDY010031769">
    <property type="protein sequence ID" value="KAF5184685.1"/>
    <property type="molecule type" value="Genomic_DNA"/>
</dbReference>
<dbReference type="PANTHER" id="PTHR47555:SF2">
    <property type="entry name" value="N-ACETYLGLUCOSAMINYL TRANSFERASE COMPONENT FAMILY PROTEIN _ GPI1 FAMILY PROTEIN"/>
    <property type="match status" value="1"/>
</dbReference>
<dbReference type="Pfam" id="PF05024">
    <property type="entry name" value="Gpi1"/>
    <property type="match status" value="1"/>
</dbReference>
<accession>A0A7J6VKK6</accession>
<keyword evidence="1" id="KW-1133">Transmembrane helix</keyword>
<comment type="caution">
    <text evidence="2">The sequence shown here is derived from an EMBL/GenBank/DDBJ whole genome shotgun (WGS) entry which is preliminary data.</text>
</comment>
<feature type="transmembrane region" description="Helical" evidence="1">
    <location>
        <begin position="21"/>
        <end position="45"/>
    </location>
</feature>
<reference evidence="2 3" key="1">
    <citation type="submission" date="2020-06" db="EMBL/GenBank/DDBJ databases">
        <title>Transcriptomic and genomic resources for Thalictrum thalictroides and T. hernandezii: Facilitating candidate gene discovery in an emerging model plant lineage.</title>
        <authorList>
            <person name="Arias T."/>
            <person name="Riano-Pachon D.M."/>
            <person name="Di Stilio V.S."/>
        </authorList>
    </citation>
    <scope>NUCLEOTIDE SEQUENCE [LARGE SCALE GENOMIC DNA]</scope>
    <source>
        <strain evidence="3">cv. WT478/WT964</strain>
        <tissue evidence="2">Leaves</tissue>
    </source>
</reference>
<dbReference type="GO" id="GO:0006506">
    <property type="term" value="P:GPI anchor biosynthetic process"/>
    <property type="evidence" value="ECO:0007669"/>
    <property type="project" value="InterPro"/>
</dbReference>
<protein>
    <submittedName>
        <fullName evidence="2">N-acetylglucosaminyl transferase component family protein / Gpi1 family protein</fullName>
    </submittedName>
</protein>
<dbReference type="PANTHER" id="PTHR47555">
    <property type="entry name" value="N-ACETYLGLUCOSAMINYL TRANSFERASE COMPONENT FAMILY PROTEIN / GPI1 FAMILY PROTEIN"/>
    <property type="match status" value="1"/>
</dbReference>
<dbReference type="OrthoDB" id="70250at2759"/>